<dbReference type="GO" id="GO:0005739">
    <property type="term" value="C:mitochondrion"/>
    <property type="evidence" value="ECO:0007669"/>
    <property type="project" value="TreeGrafter"/>
</dbReference>
<dbReference type="EMBL" id="MTSL01000029">
    <property type="protein sequence ID" value="PJF19906.1"/>
    <property type="molecule type" value="Genomic_DNA"/>
</dbReference>
<dbReference type="OrthoDB" id="2155320at2759"/>
<accession>A0A2H9TQB8</accession>
<dbReference type="PANTHER" id="PTHR43831:SF1">
    <property type="entry name" value="ISOBUTYRYL-COA DEHYDROGENASE, MITOCHONDRIAL"/>
    <property type="match status" value="1"/>
</dbReference>
<feature type="domain" description="Acyl-CoA dehydrogenase/oxidase N-terminal" evidence="1">
    <location>
        <begin position="14"/>
        <end position="99"/>
    </location>
</feature>
<dbReference type="InterPro" id="IPR013786">
    <property type="entry name" value="AcylCoA_DH/ox_N"/>
</dbReference>
<protein>
    <recommendedName>
        <fullName evidence="1">Acyl-CoA dehydrogenase/oxidase N-terminal domain-containing protein</fullName>
    </recommendedName>
</protein>
<dbReference type="SUPFAM" id="SSF56645">
    <property type="entry name" value="Acyl-CoA dehydrogenase NM domain-like"/>
    <property type="match status" value="1"/>
</dbReference>
<dbReference type="Pfam" id="PF02771">
    <property type="entry name" value="Acyl-CoA_dh_N"/>
    <property type="match status" value="1"/>
</dbReference>
<dbReference type="InterPro" id="IPR052547">
    <property type="entry name" value="Mito_Isobutyryl-CoADH"/>
</dbReference>
<evidence type="ECO:0000259" key="1">
    <source>
        <dbReference type="Pfam" id="PF02771"/>
    </source>
</evidence>
<sequence length="102" mass="10950">MSTTIDGVAAEGLNEEQIQIQSIAQEFARNELAPNMSTWDAKEEFPVDTLKKAAALGFSGIYIKPENGGTGLGRIEASIVFEALSHGCVSTSAYLSIHKYTI</sequence>
<gene>
    <name evidence="2" type="ORF">PSACC_00277</name>
</gene>
<reference evidence="2 3" key="1">
    <citation type="submission" date="2016-10" db="EMBL/GenBank/DDBJ databases">
        <title>The genome of Paramicrosporidium saccamoebae is the missing link in understanding Cryptomycota and Microsporidia evolution.</title>
        <authorList>
            <person name="Quandt C.A."/>
            <person name="Beaudet D."/>
            <person name="Corsaro D."/>
            <person name="Michel R."/>
            <person name="Corradi N."/>
            <person name="James T."/>
        </authorList>
    </citation>
    <scope>NUCLEOTIDE SEQUENCE [LARGE SCALE GENOMIC DNA]</scope>
    <source>
        <strain evidence="2 3">KSL3</strain>
    </source>
</reference>
<dbReference type="AlphaFoldDB" id="A0A2H9TQB8"/>
<dbReference type="GO" id="GO:0050660">
    <property type="term" value="F:flavin adenine dinucleotide binding"/>
    <property type="evidence" value="ECO:0007669"/>
    <property type="project" value="InterPro"/>
</dbReference>
<comment type="caution">
    <text evidence="2">The sequence shown here is derived from an EMBL/GenBank/DDBJ whole genome shotgun (WGS) entry which is preliminary data.</text>
</comment>
<evidence type="ECO:0000313" key="3">
    <source>
        <dbReference type="Proteomes" id="UP000240830"/>
    </source>
</evidence>
<name>A0A2H9TQB8_9FUNG</name>
<dbReference type="STRING" id="1246581.A0A2H9TQB8"/>
<dbReference type="PANTHER" id="PTHR43831">
    <property type="entry name" value="ISOBUTYRYL-COA DEHYDROGENASE"/>
    <property type="match status" value="1"/>
</dbReference>
<dbReference type="InterPro" id="IPR009100">
    <property type="entry name" value="AcylCoA_DH/oxidase_NM_dom_sf"/>
</dbReference>
<dbReference type="Proteomes" id="UP000240830">
    <property type="component" value="Unassembled WGS sequence"/>
</dbReference>
<proteinExistence type="predicted"/>
<keyword evidence="3" id="KW-1185">Reference proteome</keyword>
<dbReference type="InterPro" id="IPR037069">
    <property type="entry name" value="AcylCoA_DH/ox_N_sf"/>
</dbReference>
<dbReference type="Gene3D" id="1.10.540.10">
    <property type="entry name" value="Acyl-CoA dehydrogenase/oxidase, N-terminal domain"/>
    <property type="match status" value="1"/>
</dbReference>
<dbReference type="GO" id="GO:0016627">
    <property type="term" value="F:oxidoreductase activity, acting on the CH-CH group of donors"/>
    <property type="evidence" value="ECO:0007669"/>
    <property type="project" value="InterPro"/>
</dbReference>
<organism evidence="2 3">
    <name type="scientific">Paramicrosporidium saccamoebae</name>
    <dbReference type="NCBI Taxonomy" id="1246581"/>
    <lineage>
        <taxon>Eukaryota</taxon>
        <taxon>Fungi</taxon>
        <taxon>Fungi incertae sedis</taxon>
        <taxon>Cryptomycota</taxon>
        <taxon>Cryptomycota incertae sedis</taxon>
        <taxon>Paramicrosporidium</taxon>
    </lineage>
</organism>
<evidence type="ECO:0000313" key="2">
    <source>
        <dbReference type="EMBL" id="PJF19906.1"/>
    </source>
</evidence>